<evidence type="ECO:0000313" key="1">
    <source>
        <dbReference type="EMBL" id="KAH7965266.1"/>
    </source>
</evidence>
<accession>A0ACB8DBJ1</accession>
<reference evidence="1" key="1">
    <citation type="submission" date="2020-05" db="EMBL/GenBank/DDBJ databases">
        <title>Large-scale comparative analyses of tick genomes elucidate their genetic diversity and vector capacities.</title>
        <authorList>
            <person name="Jia N."/>
            <person name="Wang J."/>
            <person name="Shi W."/>
            <person name="Du L."/>
            <person name="Sun Y."/>
            <person name="Zhan W."/>
            <person name="Jiang J."/>
            <person name="Wang Q."/>
            <person name="Zhang B."/>
            <person name="Ji P."/>
            <person name="Sakyi L.B."/>
            <person name="Cui X."/>
            <person name="Yuan T."/>
            <person name="Jiang B."/>
            <person name="Yang W."/>
            <person name="Lam T.T.-Y."/>
            <person name="Chang Q."/>
            <person name="Ding S."/>
            <person name="Wang X."/>
            <person name="Zhu J."/>
            <person name="Ruan X."/>
            <person name="Zhao L."/>
            <person name="Wei J."/>
            <person name="Que T."/>
            <person name="Du C."/>
            <person name="Cheng J."/>
            <person name="Dai P."/>
            <person name="Han X."/>
            <person name="Huang E."/>
            <person name="Gao Y."/>
            <person name="Liu J."/>
            <person name="Shao H."/>
            <person name="Ye R."/>
            <person name="Li L."/>
            <person name="Wei W."/>
            <person name="Wang X."/>
            <person name="Wang C."/>
            <person name="Yang T."/>
            <person name="Huo Q."/>
            <person name="Li W."/>
            <person name="Guo W."/>
            <person name="Chen H."/>
            <person name="Zhou L."/>
            <person name="Ni X."/>
            <person name="Tian J."/>
            <person name="Zhou Y."/>
            <person name="Sheng Y."/>
            <person name="Liu T."/>
            <person name="Pan Y."/>
            <person name="Xia L."/>
            <person name="Li J."/>
            <person name="Zhao F."/>
            <person name="Cao W."/>
        </authorList>
    </citation>
    <scope>NUCLEOTIDE SEQUENCE</scope>
    <source>
        <strain evidence="1">Dsil-2018</strain>
    </source>
</reference>
<keyword evidence="2" id="KW-1185">Reference proteome</keyword>
<dbReference type="Proteomes" id="UP000821865">
    <property type="component" value="Chromosome 2"/>
</dbReference>
<comment type="caution">
    <text evidence="1">The sequence shown here is derived from an EMBL/GenBank/DDBJ whole genome shotgun (WGS) entry which is preliminary data.</text>
</comment>
<proteinExistence type="predicted"/>
<protein>
    <submittedName>
        <fullName evidence="1">Uncharacterized protein</fullName>
    </submittedName>
</protein>
<name>A0ACB8DBJ1_DERSI</name>
<sequence>MAAEAAQKPDFSYMGDGFFHSTDGFCVSGAQAAKIFGNKKGTLVCKDTAQALWGSAVLATRSVSGNVAPKKRALGELPKPQLTPKKVDVVVAIRHLLSTDELACITEHRLFPLLCLDGDLIEVNRRQLHFYNPTYLEHADRNSSVSNNVQVPKSAEWPGVSHLPSPASERGWCLASSMTDFCWDCHALKM</sequence>
<organism evidence="1 2">
    <name type="scientific">Dermacentor silvarum</name>
    <name type="common">Tick</name>
    <dbReference type="NCBI Taxonomy" id="543639"/>
    <lineage>
        <taxon>Eukaryota</taxon>
        <taxon>Metazoa</taxon>
        <taxon>Ecdysozoa</taxon>
        <taxon>Arthropoda</taxon>
        <taxon>Chelicerata</taxon>
        <taxon>Arachnida</taxon>
        <taxon>Acari</taxon>
        <taxon>Parasitiformes</taxon>
        <taxon>Ixodida</taxon>
        <taxon>Ixodoidea</taxon>
        <taxon>Ixodidae</taxon>
        <taxon>Rhipicephalinae</taxon>
        <taxon>Dermacentor</taxon>
    </lineage>
</organism>
<dbReference type="EMBL" id="CM023471">
    <property type="protein sequence ID" value="KAH7965266.1"/>
    <property type="molecule type" value="Genomic_DNA"/>
</dbReference>
<gene>
    <name evidence="1" type="ORF">HPB49_005698</name>
</gene>
<evidence type="ECO:0000313" key="2">
    <source>
        <dbReference type="Proteomes" id="UP000821865"/>
    </source>
</evidence>